<proteinExistence type="predicted"/>
<keyword evidence="1" id="KW-0812">Transmembrane</keyword>
<dbReference type="Proteomes" id="UP000176504">
    <property type="component" value="Unassembled WGS sequence"/>
</dbReference>
<name>A0A1F4VDH1_UNCKA</name>
<feature type="transmembrane region" description="Helical" evidence="1">
    <location>
        <begin position="12"/>
        <end position="31"/>
    </location>
</feature>
<dbReference type="EMBL" id="MEVI01000003">
    <property type="protein sequence ID" value="OGC55281.1"/>
    <property type="molecule type" value="Genomic_DNA"/>
</dbReference>
<comment type="caution">
    <text evidence="2">The sequence shown here is derived from an EMBL/GenBank/DDBJ whole genome shotgun (WGS) entry which is preliminary data.</text>
</comment>
<keyword evidence="1" id="KW-0472">Membrane</keyword>
<evidence type="ECO:0000256" key="1">
    <source>
        <dbReference type="SAM" id="Phobius"/>
    </source>
</evidence>
<evidence type="ECO:0000313" key="2">
    <source>
        <dbReference type="EMBL" id="OGC55281.1"/>
    </source>
</evidence>
<gene>
    <name evidence="2" type="ORF">A3A78_04890</name>
</gene>
<feature type="transmembrane region" description="Helical" evidence="1">
    <location>
        <begin position="51"/>
        <end position="84"/>
    </location>
</feature>
<reference evidence="2 3" key="1">
    <citation type="journal article" date="2016" name="Nat. Commun.">
        <title>Thousands of microbial genomes shed light on interconnected biogeochemical processes in an aquifer system.</title>
        <authorList>
            <person name="Anantharaman K."/>
            <person name="Brown C.T."/>
            <person name="Hug L.A."/>
            <person name="Sharon I."/>
            <person name="Castelle C.J."/>
            <person name="Probst A.J."/>
            <person name="Thomas B.C."/>
            <person name="Singh A."/>
            <person name="Wilkins M.J."/>
            <person name="Karaoz U."/>
            <person name="Brodie E.L."/>
            <person name="Williams K.H."/>
            <person name="Hubbard S.S."/>
            <person name="Banfield J.F."/>
        </authorList>
    </citation>
    <scope>NUCLEOTIDE SEQUENCE [LARGE SCALE GENOMIC DNA]</scope>
</reference>
<accession>A0A1F4VDH1</accession>
<keyword evidence="1" id="KW-1133">Transmembrane helix</keyword>
<sequence>MSPSTFQNALTTLLYGLTLAAGLGLLTLIVLTPDFGCCENKQKKNREDKALLALGVLSFVPAFAPFGLYAWMMVALALAVYAIYTATKAIRALRLVTVKVYNNRRGRL</sequence>
<organism evidence="2 3">
    <name type="scientific">candidate division WWE3 bacterium RIFCSPLOWO2_01_FULL_41_18</name>
    <dbReference type="NCBI Taxonomy" id="1802625"/>
    <lineage>
        <taxon>Bacteria</taxon>
        <taxon>Katanobacteria</taxon>
    </lineage>
</organism>
<evidence type="ECO:0000313" key="3">
    <source>
        <dbReference type="Proteomes" id="UP000176504"/>
    </source>
</evidence>
<dbReference type="AlphaFoldDB" id="A0A1F4VDH1"/>
<protein>
    <submittedName>
        <fullName evidence="2">Uncharacterized protein</fullName>
    </submittedName>
</protein>